<evidence type="ECO:0000256" key="6">
    <source>
        <dbReference type="SAM" id="MobiDB-lite"/>
    </source>
</evidence>
<dbReference type="InterPro" id="IPR015943">
    <property type="entry name" value="WD40/YVTN_repeat-like_dom_sf"/>
</dbReference>
<name>A0A1E7EYZ4_9STRA</name>
<feature type="repeat" description="WD" evidence="5">
    <location>
        <begin position="362"/>
        <end position="393"/>
    </location>
</feature>
<dbReference type="GO" id="GO:0034511">
    <property type="term" value="F:U3 snoRNA binding"/>
    <property type="evidence" value="ECO:0007669"/>
    <property type="project" value="TreeGrafter"/>
</dbReference>
<evidence type="ECO:0000256" key="5">
    <source>
        <dbReference type="PROSITE-ProRule" id="PRU00221"/>
    </source>
</evidence>
<dbReference type="PANTHER" id="PTHR19854:SF15">
    <property type="entry name" value="TRANSDUCIN BETA-LIKE PROTEIN 3"/>
    <property type="match status" value="1"/>
</dbReference>
<dbReference type="Gene3D" id="2.130.10.10">
    <property type="entry name" value="YVTN repeat-like/Quinoprotein amine dehydrogenase"/>
    <property type="match status" value="3"/>
</dbReference>
<dbReference type="InterPro" id="IPR013934">
    <property type="entry name" value="Utp13_C"/>
</dbReference>
<dbReference type="InterPro" id="IPR019775">
    <property type="entry name" value="WD40_repeat_CS"/>
</dbReference>
<dbReference type="PROSITE" id="PS50082">
    <property type="entry name" value="WD_REPEATS_2"/>
    <property type="match status" value="5"/>
</dbReference>
<feature type="repeat" description="WD" evidence="5">
    <location>
        <begin position="477"/>
        <end position="509"/>
    </location>
</feature>
<keyword evidence="2 5" id="KW-0853">WD repeat</keyword>
<dbReference type="InterPro" id="IPR020472">
    <property type="entry name" value="WD40_PAC1"/>
</dbReference>
<dbReference type="KEGG" id="fcy:FRACYDRAFT_211484"/>
<protein>
    <submittedName>
        <fullName evidence="8">WD40 repeat-like protein</fullName>
    </submittedName>
</protein>
<dbReference type="EMBL" id="KV784369">
    <property type="protein sequence ID" value="OEU11015.1"/>
    <property type="molecule type" value="Genomic_DNA"/>
</dbReference>
<dbReference type="PRINTS" id="PR00320">
    <property type="entry name" value="GPROTEINBRPT"/>
</dbReference>
<dbReference type="InterPro" id="IPR036322">
    <property type="entry name" value="WD40_repeat_dom_sf"/>
</dbReference>
<comment type="subcellular location">
    <subcellularLocation>
        <location evidence="1">Nucleus</location>
        <location evidence="1">Nucleolus</location>
    </subcellularLocation>
</comment>
<feature type="compositionally biased region" description="Acidic residues" evidence="6">
    <location>
        <begin position="890"/>
        <end position="908"/>
    </location>
</feature>
<dbReference type="OrthoDB" id="5414888at2759"/>
<dbReference type="GO" id="GO:0032040">
    <property type="term" value="C:small-subunit processome"/>
    <property type="evidence" value="ECO:0007669"/>
    <property type="project" value="InterPro"/>
</dbReference>
<organism evidence="8 9">
    <name type="scientific">Fragilariopsis cylindrus CCMP1102</name>
    <dbReference type="NCBI Taxonomy" id="635003"/>
    <lineage>
        <taxon>Eukaryota</taxon>
        <taxon>Sar</taxon>
        <taxon>Stramenopiles</taxon>
        <taxon>Ochrophyta</taxon>
        <taxon>Bacillariophyta</taxon>
        <taxon>Bacillariophyceae</taxon>
        <taxon>Bacillariophycidae</taxon>
        <taxon>Bacillariales</taxon>
        <taxon>Bacillariaceae</taxon>
        <taxon>Fragilariopsis</taxon>
    </lineage>
</organism>
<evidence type="ECO:0000256" key="3">
    <source>
        <dbReference type="ARBA" id="ARBA00022737"/>
    </source>
</evidence>
<keyword evidence="4" id="KW-0539">Nucleus</keyword>
<dbReference type="GO" id="GO:0030686">
    <property type="term" value="C:90S preribosome"/>
    <property type="evidence" value="ECO:0007669"/>
    <property type="project" value="TreeGrafter"/>
</dbReference>
<dbReference type="InterPro" id="IPR001680">
    <property type="entry name" value="WD40_rpt"/>
</dbReference>
<feature type="repeat" description="WD" evidence="5">
    <location>
        <begin position="561"/>
        <end position="602"/>
    </location>
</feature>
<dbReference type="InParanoid" id="A0A1E7EYZ4"/>
<feature type="domain" description="U3 small nucleolar RNA-associated protein 13 C-terminal" evidence="7">
    <location>
        <begin position="667"/>
        <end position="824"/>
    </location>
</feature>
<dbReference type="PROSITE" id="PS50294">
    <property type="entry name" value="WD_REPEATS_REGION"/>
    <property type="match status" value="5"/>
</dbReference>
<sequence>MLKQYSVIRSSTKEEDDDGNDDDEDEEKETSVSVSTTTKLVQTWGRSGHRLPVTIMAYHDSDIFLATGSVDGTVRIWDVRGRYVTHVFRPLAATNKAGSSSGRVGITSIKWKPGTSQLIIAIGREDGSISIHNLRDGSPDEKTLNNSSIILLNDHLSGVTCMDWWSSSSSSTTTGNNDNNDVMYRRIQTIPVYEQIEGMIVLSSSSTSQKNDYSNESNNNNEIRIVTAGSKGLLRKWKAEVTTGQTPELVQTSEQPISESFGDNRGGYMGLLLQQPQSQQQSSAQQQQQSLIAVDAEHNLSFVNYSTLTLNRTIVGHNDEVLDLKIIPSMQSSNSTSTSIVVATNSPQVRVFDLNNFSCSVLDGHTSTVLCVDASPCGRYVASCGKDKTLRLWMNNNTNNNTNNNHTPSYKCVGIATGHTEPIGACGLSQKTGRYEVGASVDKTLKRWNLLGPDDWNENDEDGGNSEPVELEAVMSIRGHDKDINIISIAPNDSIVASGSQDKTVKLWNCTDLSLKATLKGHRRGVWDCQFSPIDRVVATSSGDKTIKIWSLGDYSCVRTFQGHLSSVLRVRFLSTGLQLVSSGADGLVKLWTIRTNECESTLDGHSNKVWALDLAPSNNDNTNGNRGAGDIVVSGAADSKILVWEDTTAQLEDEERAEEAERILLDQKMVNHLRHKEYDKALDIALQVDKPRQALKVLNALLENEITASSKKAMKNKQQHPAVVSVLQKHCSTWDLDRIAQVLKYCREWNTRARNSSLAMWVLQAIVTTISVDRLTSKDATETKHGSIPEILAGITPYAERHFERFDRLHTNTYLLDYLLVNMSSLDPILTTTTNNKDDDEHDNETEFALWESKSKLVLPPKFIDGRIQMGGQTVVGSRGTANNVNNSSDDDDDEGHDSDDDSDDDVMTVGDSSSSESEDDEDNE</sequence>
<reference evidence="8 9" key="1">
    <citation type="submission" date="2016-09" db="EMBL/GenBank/DDBJ databases">
        <title>Extensive genetic diversity and differential bi-allelic expression allows diatom success in the polar Southern Ocean.</title>
        <authorList>
            <consortium name="DOE Joint Genome Institute"/>
            <person name="Mock T."/>
            <person name="Otillar R.P."/>
            <person name="Strauss J."/>
            <person name="Dupont C."/>
            <person name="Frickenhaus S."/>
            <person name="Maumus F."/>
            <person name="Mcmullan M."/>
            <person name="Sanges R."/>
            <person name="Schmutz J."/>
            <person name="Toseland A."/>
            <person name="Valas R."/>
            <person name="Veluchamy A."/>
            <person name="Ward B.J."/>
            <person name="Allen A."/>
            <person name="Barry K."/>
            <person name="Falciatore A."/>
            <person name="Ferrante M."/>
            <person name="Fortunato A.E."/>
            <person name="Gloeckner G."/>
            <person name="Gruber A."/>
            <person name="Hipkin R."/>
            <person name="Janech M."/>
            <person name="Kroth P."/>
            <person name="Leese F."/>
            <person name="Lindquist E."/>
            <person name="Lyon B.R."/>
            <person name="Martin J."/>
            <person name="Mayer C."/>
            <person name="Parker M."/>
            <person name="Quesneville H."/>
            <person name="Raymond J."/>
            <person name="Uhlig C."/>
            <person name="Valentin K.U."/>
            <person name="Worden A.Z."/>
            <person name="Armbrust E.V."/>
            <person name="Bowler C."/>
            <person name="Green B."/>
            <person name="Moulton V."/>
            <person name="Van Oosterhout C."/>
            <person name="Grigoriev I."/>
        </authorList>
    </citation>
    <scope>NUCLEOTIDE SEQUENCE [LARGE SCALE GENOMIC DNA]</scope>
    <source>
        <strain evidence="8 9">CCMP1102</strain>
    </source>
</reference>
<feature type="repeat" description="WD" evidence="5">
    <location>
        <begin position="519"/>
        <end position="560"/>
    </location>
</feature>
<dbReference type="Proteomes" id="UP000095751">
    <property type="component" value="Unassembled WGS sequence"/>
</dbReference>
<dbReference type="Pfam" id="PF08625">
    <property type="entry name" value="Utp13"/>
    <property type="match status" value="1"/>
</dbReference>
<dbReference type="GO" id="GO:0000480">
    <property type="term" value="P:endonucleolytic cleavage in 5'-ETS of tricistronic rRNA transcript (SSU-rRNA, 5.8S rRNA, LSU-rRNA)"/>
    <property type="evidence" value="ECO:0007669"/>
    <property type="project" value="TreeGrafter"/>
</dbReference>
<keyword evidence="3" id="KW-0677">Repeat</keyword>
<evidence type="ECO:0000256" key="1">
    <source>
        <dbReference type="ARBA" id="ARBA00004604"/>
    </source>
</evidence>
<evidence type="ECO:0000256" key="4">
    <source>
        <dbReference type="ARBA" id="ARBA00023242"/>
    </source>
</evidence>
<evidence type="ECO:0000256" key="2">
    <source>
        <dbReference type="ARBA" id="ARBA00022574"/>
    </source>
</evidence>
<dbReference type="Pfam" id="PF00400">
    <property type="entry name" value="WD40"/>
    <property type="match status" value="6"/>
</dbReference>
<proteinExistence type="predicted"/>
<feature type="compositionally biased region" description="Acidic residues" evidence="6">
    <location>
        <begin position="14"/>
        <end position="28"/>
    </location>
</feature>
<feature type="region of interest" description="Disordered" evidence="6">
    <location>
        <begin position="1"/>
        <end position="35"/>
    </location>
</feature>
<dbReference type="PROSITE" id="PS00678">
    <property type="entry name" value="WD_REPEATS_1"/>
    <property type="match status" value="1"/>
</dbReference>
<dbReference type="GO" id="GO:0000472">
    <property type="term" value="P:endonucleolytic cleavage to generate mature 5'-end of SSU-rRNA from (SSU-rRNA, 5.8S rRNA, LSU-rRNA)"/>
    <property type="evidence" value="ECO:0007669"/>
    <property type="project" value="TreeGrafter"/>
</dbReference>
<dbReference type="AlphaFoldDB" id="A0A1E7EYZ4"/>
<keyword evidence="9" id="KW-1185">Reference proteome</keyword>
<accession>A0A1E7EYZ4</accession>
<dbReference type="SUPFAM" id="SSF50978">
    <property type="entry name" value="WD40 repeat-like"/>
    <property type="match status" value="2"/>
</dbReference>
<dbReference type="PANTHER" id="PTHR19854">
    <property type="entry name" value="TRANSDUCIN BETA-LIKE 3"/>
    <property type="match status" value="1"/>
</dbReference>
<feature type="compositionally biased region" description="Polar residues" evidence="6">
    <location>
        <begin position="875"/>
        <end position="888"/>
    </location>
</feature>
<evidence type="ECO:0000313" key="8">
    <source>
        <dbReference type="EMBL" id="OEU11015.1"/>
    </source>
</evidence>
<gene>
    <name evidence="8" type="ORF">FRACYDRAFT_211484</name>
</gene>
<dbReference type="CDD" id="cd00200">
    <property type="entry name" value="WD40"/>
    <property type="match status" value="1"/>
</dbReference>
<evidence type="ECO:0000313" key="9">
    <source>
        <dbReference type="Proteomes" id="UP000095751"/>
    </source>
</evidence>
<evidence type="ECO:0000259" key="7">
    <source>
        <dbReference type="Pfam" id="PF08625"/>
    </source>
</evidence>
<feature type="repeat" description="WD" evidence="5">
    <location>
        <begin position="46"/>
        <end position="87"/>
    </location>
</feature>
<dbReference type="SMART" id="SM00320">
    <property type="entry name" value="WD40"/>
    <property type="match status" value="10"/>
</dbReference>
<feature type="region of interest" description="Disordered" evidence="6">
    <location>
        <begin position="875"/>
        <end position="926"/>
    </location>
</feature>